<feature type="domain" description="Flagellar basal-body/hook protein C-terminal" evidence="7">
    <location>
        <begin position="405"/>
        <end position="449"/>
    </location>
</feature>
<keyword evidence="10" id="KW-1185">Reference proteome</keyword>
<dbReference type="InterPro" id="IPR037058">
    <property type="entry name" value="Falgellar_hook_FlgE_sf"/>
</dbReference>
<dbReference type="SUPFAM" id="SSF117143">
    <property type="entry name" value="Flagellar hook protein flgE"/>
    <property type="match status" value="1"/>
</dbReference>
<dbReference type="Gene3D" id="2.60.98.20">
    <property type="entry name" value="Flagellar hook protein FlgE"/>
    <property type="match status" value="1"/>
</dbReference>
<evidence type="ECO:0000313" key="10">
    <source>
        <dbReference type="Proteomes" id="UP000198767"/>
    </source>
</evidence>
<dbReference type="PANTHER" id="PTHR30435:SF1">
    <property type="entry name" value="FLAGELLAR HOOK PROTEIN FLGE"/>
    <property type="match status" value="1"/>
</dbReference>
<feature type="domain" description="Flagellar basal body rod protein N-terminal" evidence="6">
    <location>
        <begin position="14"/>
        <end position="44"/>
    </location>
</feature>
<evidence type="ECO:0000313" key="9">
    <source>
        <dbReference type="EMBL" id="SCZ74068.1"/>
    </source>
</evidence>
<dbReference type="Proteomes" id="UP000198767">
    <property type="component" value="Unassembled WGS sequence"/>
</dbReference>
<dbReference type="Pfam" id="PF07559">
    <property type="entry name" value="FlgE_D2"/>
    <property type="match status" value="1"/>
</dbReference>
<dbReference type="GO" id="GO:0009425">
    <property type="term" value="C:bacterial-type flagellum basal body"/>
    <property type="evidence" value="ECO:0007669"/>
    <property type="project" value="UniProtKB-SubCell"/>
</dbReference>
<dbReference type="GO" id="GO:0005829">
    <property type="term" value="C:cytosol"/>
    <property type="evidence" value="ECO:0007669"/>
    <property type="project" value="TreeGrafter"/>
</dbReference>
<reference evidence="9 10" key="1">
    <citation type="submission" date="2016-10" db="EMBL/GenBank/DDBJ databases">
        <authorList>
            <person name="de Groot N.N."/>
        </authorList>
    </citation>
    <scope>NUCLEOTIDE SEQUENCE [LARGE SCALE GENOMIC DNA]</scope>
    <source>
        <strain evidence="9 10">U95</strain>
    </source>
</reference>
<proteinExistence type="inferred from homology"/>
<dbReference type="GO" id="GO:0009424">
    <property type="term" value="C:bacterial-type flagellum hook"/>
    <property type="evidence" value="ECO:0007669"/>
    <property type="project" value="TreeGrafter"/>
</dbReference>
<sequence>MQQKGVSMSISSSLNAGVAALAANASRLGTISDNIANSSTYGYKRVETDFNSVITARAGGFNSASQYSAGGVRATTTRLIDERGSIVGTEHATDLAVRNRGMLPVANITEVNAGQAVPQMLLTSTGSFRTNEDGYLTTASGLVLLGFQALPDGTIPTKPRDTTAGLEPVRVNRAELQSEPTTEVTLGITLPASATEPGSTAVTADTTMSTTYYDNVGRSETLTVEFTPTIPAATAVASSNEWTMTITDSADGGSVIGTYTVTFDDSRAANGALAGVTVAGAGGAYDPVTGAVTVNVAGGPVEINLGLVGEKNGLSQVGEDFLSTGVVRDGAPAGNIVSVTVDDNGFVRAKYNTGLENIVYQVPLVDLPNLNGLEPLDRQTYLPTLESGPFFLWDAGAGPTGAIVSNALEESATDVAGELTDMIQTQRAYSSNAKVIQTVDEMLQETTNIKR</sequence>
<dbReference type="InterPro" id="IPR037925">
    <property type="entry name" value="FlgE/F/G-like"/>
</dbReference>
<dbReference type="STRING" id="1156985.SAMN04488118_12129"/>
<dbReference type="GO" id="GO:0071978">
    <property type="term" value="P:bacterial-type flagellum-dependent swarming motility"/>
    <property type="evidence" value="ECO:0007669"/>
    <property type="project" value="TreeGrafter"/>
</dbReference>
<keyword evidence="9" id="KW-0282">Flagellum</keyword>
<evidence type="ECO:0000256" key="3">
    <source>
        <dbReference type="ARBA" id="ARBA00019015"/>
    </source>
</evidence>
<organism evidence="9 10">
    <name type="scientific">Epibacterium ulvae</name>
    <dbReference type="NCBI Taxonomy" id="1156985"/>
    <lineage>
        <taxon>Bacteria</taxon>
        <taxon>Pseudomonadati</taxon>
        <taxon>Pseudomonadota</taxon>
        <taxon>Alphaproteobacteria</taxon>
        <taxon>Rhodobacterales</taxon>
        <taxon>Roseobacteraceae</taxon>
        <taxon>Epibacterium</taxon>
    </lineage>
</organism>
<evidence type="ECO:0000256" key="5">
    <source>
        <dbReference type="RuleBase" id="RU362116"/>
    </source>
</evidence>
<dbReference type="NCBIfam" id="TIGR03506">
    <property type="entry name" value="FlgEFG_subfam"/>
    <property type="match status" value="1"/>
</dbReference>
<dbReference type="InterPro" id="IPR019776">
    <property type="entry name" value="Flagellar_basal_body_rod_CS"/>
</dbReference>
<dbReference type="Pfam" id="PF06429">
    <property type="entry name" value="Flg_bbr_C"/>
    <property type="match status" value="1"/>
</dbReference>
<comment type="function">
    <text evidence="5">A flexible structure which links the flagellar filament to the drive apparatus in the basal body.</text>
</comment>
<evidence type="ECO:0000259" key="6">
    <source>
        <dbReference type="Pfam" id="PF00460"/>
    </source>
</evidence>
<comment type="similarity">
    <text evidence="2 5">Belongs to the flagella basal body rod proteins family.</text>
</comment>
<keyword evidence="9" id="KW-0966">Cell projection</keyword>
<dbReference type="AlphaFoldDB" id="A0A1G5RJL4"/>
<evidence type="ECO:0000256" key="2">
    <source>
        <dbReference type="ARBA" id="ARBA00009677"/>
    </source>
</evidence>
<evidence type="ECO:0000259" key="8">
    <source>
        <dbReference type="Pfam" id="PF07559"/>
    </source>
</evidence>
<comment type="subcellular location">
    <subcellularLocation>
        <location evidence="1 5">Bacterial flagellum basal body</location>
    </subcellularLocation>
</comment>
<dbReference type="InterPro" id="IPR020013">
    <property type="entry name" value="Flagellar_FlgE/F/G"/>
</dbReference>
<keyword evidence="9" id="KW-0969">Cilium</keyword>
<dbReference type="InterPro" id="IPR011491">
    <property type="entry name" value="FlgE_D2"/>
</dbReference>
<dbReference type="InterPro" id="IPR010930">
    <property type="entry name" value="Flg_bb/hook_C_dom"/>
</dbReference>
<keyword evidence="4 5" id="KW-0975">Bacterial flagellum</keyword>
<dbReference type="PROSITE" id="PS00588">
    <property type="entry name" value="FLAGELLA_BB_ROD"/>
    <property type="match status" value="1"/>
</dbReference>
<protein>
    <recommendedName>
        <fullName evidence="3 5">Flagellar hook protein FlgE</fullName>
    </recommendedName>
</protein>
<gene>
    <name evidence="9" type="ORF">SAMN04488118_12129</name>
</gene>
<evidence type="ECO:0000256" key="1">
    <source>
        <dbReference type="ARBA" id="ARBA00004117"/>
    </source>
</evidence>
<dbReference type="EMBL" id="FMWG01000021">
    <property type="protein sequence ID" value="SCZ74068.1"/>
    <property type="molecule type" value="Genomic_DNA"/>
</dbReference>
<evidence type="ECO:0000256" key="4">
    <source>
        <dbReference type="ARBA" id="ARBA00023143"/>
    </source>
</evidence>
<dbReference type="PANTHER" id="PTHR30435">
    <property type="entry name" value="FLAGELLAR PROTEIN"/>
    <property type="match status" value="1"/>
</dbReference>
<accession>A0A1G5RJL4</accession>
<evidence type="ECO:0000259" key="7">
    <source>
        <dbReference type="Pfam" id="PF06429"/>
    </source>
</evidence>
<dbReference type="InterPro" id="IPR001444">
    <property type="entry name" value="Flag_bb_rod_N"/>
</dbReference>
<dbReference type="Pfam" id="PF00460">
    <property type="entry name" value="Flg_bb_rod"/>
    <property type="match status" value="1"/>
</dbReference>
<name>A0A1G5RJL4_9RHOB</name>
<feature type="domain" description="Flagellar hook protein FlgE D2" evidence="8">
    <location>
        <begin position="199"/>
        <end position="330"/>
    </location>
</feature>